<evidence type="ECO:0000313" key="2">
    <source>
        <dbReference type="EMBL" id="PIR96673.1"/>
    </source>
</evidence>
<dbReference type="InterPro" id="IPR011009">
    <property type="entry name" value="Kinase-like_dom_sf"/>
</dbReference>
<dbReference type="AlphaFoldDB" id="A0A2H0VC71"/>
<evidence type="ECO:0000259" key="1">
    <source>
        <dbReference type="Pfam" id="PF01636"/>
    </source>
</evidence>
<dbReference type="SUPFAM" id="SSF56112">
    <property type="entry name" value="Protein kinase-like (PK-like)"/>
    <property type="match status" value="1"/>
</dbReference>
<dbReference type="EMBL" id="PFAJ01000070">
    <property type="protein sequence ID" value="PIR96673.1"/>
    <property type="molecule type" value="Genomic_DNA"/>
</dbReference>
<comment type="caution">
    <text evidence="2">The sequence shown here is derived from an EMBL/GenBank/DDBJ whole genome shotgun (WGS) entry which is preliminary data.</text>
</comment>
<evidence type="ECO:0000313" key="3">
    <source>
        <dbReference type="Proteomes" id="UP000230557"/>
    </source>
</evidence>
<accession>A0A2H0VC71</accession>
<gene>
    <name evidence="2" type="ORF">COT91_05420</name>
</gene>
<sequence length="323" mass="38534">MDPKAIVDQKNMEGFFQDHIDLFENGKKLFNLKILEHDPLFIMDKSSVLAEYHVEVENMDGAINKYFLRGSSSPGQKRQRHYQILKNLRKDTFKEEINQVADPFGYFSEYNLLIYKNIAGQSLYDKFKHKTRDEWENGIVLALDWLVEFHEKKPFKIPEMEFQWDEERRRFRVLLDGLLKRFPDHKNILEKTVAKMMVDEKEILVPESFQLIHGDFQPHNVIISDFPRRTTVIDFNDSFFYDELYDLSYFLTQTNQMLTLCNYPDNSSFLNQQGDSYLKKRSIDKSDIVIKKMKLFRLKTLMHIKSVTEIKIAKLIVNEIEKY</sequence>
<protein>
    <recommendedName>
        <fullName evidence="1">Aminoglycoside phosphotransferase domain-containing protein</fullName>
    </recommendedName>
</protein>
<name>A0A2H0VC71_9BACT</name>
<feature type="domain" description="Aminoglycoside phosphotransferase" evidence="1">
    <location>
        <begin position="76"/>
        <end position="251"/>
    </location>
</feature>
<dbReference type="Pfam" id="PF01636">
    <property type="entry name" value="APH"/>
    <property type="match status" value="1"/>
</dbReference>
<dbReference type="Gene3D" id="3.90.1200.10">
    <property type="match status" value="1"/>
</dbReference>
<reference evidence="3" key="1">
    <citation type="submission" date="2017-09" db="EMBL/GenBank/DDBJ databases">
        <title>Depth-based differentiation of microbial function through sediment-hosted aquifers and enrichment of novel symbionts in the deep terrestrial subsurface.</title>
        <authorList>
            <person name="Probst A.J."/>
            <person name="Ladd B."/>
            <person name="Jarett J.K."/>
            <person name="Geller-Mcgrath D.E."/>
            <person name="Sieber C.M.K."/>
            <person name="Emerson J.B."/>
            <person name="Anantharaman K."/>
            <person name="Thomas B.C."/>
            <person name="Malmstrom R."/>
            <person name="Stieglmeier M."/>
            <person name="Klingl A."/>
            <person name="Woyke T."/>
            <person name="Ryan C.M."/>
            <person name="Banfield J.F."/>
        </authorList>
    </citation>
    <scope>NUCLEOTIDE SEQUENCE [LARGE SCALE GENOMIC DNA]</scope>
</reference>
<organism evidence="2 3">
    <name type="scientific">Candidatus Doudnabacteria bacterium CG10_big_fil_rev_8_21_14_0_10_41_10</name>
    <dbReference type="NCBI Taxonomy" id="1974551"/>
    <lineage>
        <taxon>Bacteria</taxon>
        <taxon>Candidatus Doudnaibacteriota</taxon>
    </lineage>
</organism>
<dbReference type="InterPro" id="IPR002575">
    <property type="entry name" value="Aminoglycoside_PTrfase"/>
</dbReference>
<proteinExistence type="predicted"/>
<dbReference type="Proteomes" id="UP000230557">
    <property type="component" value="Unassembled WGS sequence"/>
</dbReference>